<dbReference type="SUPFAM" id="SSF51261">
    <property type="entry name" value="Duplicated hybrid motif"/>
    <property type="match status" value="1"/>
</dbReference>
<dbReference type="RefSeq" id="WP_346091128.1">
    <property type="nucleotide sequence ID" value="NZ_BAABKS010000019.1"/>
</dbReference>
<keyword evidence="4" id="KW-0378">Hydrolase</keyword>
<dbReference type="InterPro" id="IPR016047">
    <property type="entry name" value="M23ase_b-sheet_dom"/>
</dbReference>
<feature type="signal peptide" evidence="2">
    <location>
        <begin position="1"/>
        <end position="36"/>
    </location>
</feature>
<organism evidence="4 5">
    <name type="scientific">Pseudonocardia benzenivorans</name>
    <dbReference type="NCBI Taxonomy" id="228005"/>
    <lineage>
        <taxon>Bacteria</taxon>
        <taxon>Bacillati</taxon>
        <taxon>Actinomycetota</taxon>
        <taxon>Actinomycetes</taxon>
        <taxon>Pseudonocardiales</taxon>
        <taxon>Pseudonocardiaceae</taxon>
        <taxon>Pseudonocardia</taxon>
    </lineage>
</organism>
<evidence type="ECO:0000256" key="1">
    <source>
        <dbReference type="SAM" id="MobiDB-lite"/>
    </source>
</evidence>
<evidence type="ECO:0000313" key="4">
    <source>
        <dbReference type="EMBL" id="MFD1232310.1"/>
    </source>
</evidence>
<dbReference type="InterPro" id="IPR011055">
    <property type="entry name" value="Dup_hybrid_motif"/>
</dbReference>
<proteinExistence type="predicted"/>
<evidence type="ECO:0000313" key="5">
    <source>
        <dbReference type="Proteomes" id="UP001597182"/>
    </source>
</evidence>
<evidence type="ECO:0000259" key="3">
    <source>
        <dbReference type="Pfam" id="PF01551"/>
    </source>
</evidence>
<dbReference type="GO" id="GO:0016787">
    <property type="term" value="F:hydrolase activity"/>
    <property type="evidence" value="ECO:0007669"/>
    <property type="project" value="UniProtKB-KW"/>
</dbReference>
<dbReference type="PANTHER" id="PTHR21666:SF270">
    <property type="entry name" value="MUREIN HYDROLASE ACTIVATOR ENVC"/>
    <property type="match status" value="1"/>
</dbReference>
<accession>A0ABW3VDB4</accession>
<dbReference type="Proteomes" id="UP001597182">
    <property type="component" value="Unassembled WGS sequence"/>
</dbReference>
<sequence length="428" mass="43357">MNVPELGVRRGPWARLGPVAVVAAVLALTGCSSSQAASGAPATSVAPPAVSDANAALAPLAISPLSDIAPVLGADNRIHLAYELQIINQGRARAVLTGVDTLDPSGAVITSLKGADLGKVFRAAGGSGGDGLAGGQAGDLFLDATLPAGSTVPRSVQHRFTVTLTPPTDAGPSGDAPPPAPPTDLTFTGVSVDVSDQQAVEVAPPLQGGGWFAGNGCCDAITAHRGATLSVDGTIRVAQRFAIDFVQIGPTGTLYTGDPASNTSFPFFGVQVHSAADGTVVRVLDGNPEQIPGKLPEGQTLQSADGNYVVVDIGNGRYAFYAHLQPGSLKVKVGDRVKTGDVLGLLGNTGNTDAPHLHFHIMDGPSPLESNGLPFVLTRFTGTGVVTDESKIIAPFPAQAPVVPVDTSRLAGAHTGQLPLNLEVVDLG</sequence>
<dbReference type="InterPro" id="IPR050570">
    <property type="entry name" value="Cell_wall_metabolism_enzyme"/>
</dbReference>
<name>A0ABW3VDB4_9PSEU</name>
<dbReference type="EMBL" id="JBHTMB010000022">
    <property type="protein sequence ID" value="MFD1232310.1"/>
    <property type="molecule type" value="Genomic_DNA"/>
</dbReference>
<keyword evidence="2" id="KW-0732">Signal</keyword>
<protein>
    <submittedName>
        <fullName evidence="4">M23 family metallopeptidase</fullName>
        <ecNumber evidence="4">3.4.-.-</ecNumber>
    </submittedName>
</protein>
<gene>
    <name evidence="4" type="ORF">ACFQ34_03350</name>
</gene>
<feature type="region of interest" description="Disordered" evidence="1">
    <location>
        <begin position="164"/>
        <end position="184"/>
    </location>
</feature>
<reference evidence="5" key="1">
    <citation type="journal article" date="2019" name="Int. J. Syst. Evol. Microbiol.">
        <title>The Global Catalogue of Microorganisms (GCM) 10K type strain sequencing project: providing services to taxonomists for standard genome sequencing and annotation.</title>
        <authorList>
            <consortium name="The Broad Institute Genomics Platform"/>
            <consortium name="The Broad Institute Genome Sequencing Center for Infectious Disease"/>
            <person name="Wu L."/>
            <person name="Ma J."/>
        </authorList>
    </citation>
    <scope>NUCLEOTIDE SEQUENCE [LARGE SCALE GENOMIC DNA]</scope>
    <source>
        <strain evidence="5">CCUG 49018</strain>
    </source>
</reference>
<dbReference type="EC" id="3.4.-.-" evidence="4"/>
<dbReference type="Gene3D" id="2.70.70.10">
    <property type="entry name" value="Glucose Permease (Domain IIA)"/>
    <property type="match status" value="1"/>
</dbReference>
<keyword evidence="5" id="KW-1185">Reference proteome</keyword>
<evidence type="ECO:0000256" key="2">
    <source>
        <dbReference type="SAM" id="SignalP"/>
    </source>
</evidence>
<comment type="caution">
    <text evidence="4">The sequence shown here is derived from an EMBL/GenBank/DDBJ whole genome shotgun (WGS) entry which is preliminary data.</text>
</comment>
<dbReference type="Pfam" id="PF01551">
    <property type="entry name" value="Peptidase_M23"/>
    <property type="match status" value="1"/>
</dbReference>
<dbReference type="PANTHER" id="PTHR21666">
    <property type="entry name" value="PEPTIDASE-RELATED"/>
    <property type="match status" value="1"/>
</dbReference>
<feature type="chain" id="PRO_5045497512" evidence="2">
    <location>
        <begin position="37"/>
        <end position="428"/>
    </location>
</feature>
<dbReference type="CDD" id="cd12797">
    <property type="entry name" value="M23_peptidase"/>
    <property type="match status" value="1"/>
</dbReference>
<feature type="domain" description="M23ase beta-sheet core" evidence="3">
    <location>
        <begin position="269"/>
        <end position="364"/>
    </location>
</feature>